<evidence type="ECO:0000256" key="6">
    <source>
        <dbReference type="ARBA" id="ARBA00023065"/>
    </source>
</evidence>
<dbReference type="InterPro" id="IPR011701">
    <property type="entry name" value="MFS"/>
</dbReference>
<feature type="transmembrane region" description="Helical" evidence="9">
    <location>
        <begin position="543"/>
        <end position="562"/>
    </location>
</feature>
<feature type="region of interest" description="Disordered" evidence="8">
    <location>
        <begin position="1"/>
        <end position="33"/>
    </location>
</feature>
<dbReference type="Pfam" id="PF07690">
    <property type="entry name" value="MFS_1"/>
    <property type="match status" value="1"/>
</dbReference>
<feature type="domain" description="Major facilitator superfamily (MFS) profile" evidence="10">
    <location>
        <begin position="55"/>
        <end position="566"/>
    </location>
</feature>
<comment type="caution">
    <text evidence="11">The sequence shown here is derived from an EMBL/GenBank/DDBJ whole genome shotgun (WGS) entry which is preliminary data.</text>
</comment>
<reference evidence="11" key="1">
    <citation type="journal article" date="2023" name="Mol. Phylogenet. Evol.">
        <title>Genome-scale phylogeny and comparative genomics of the fungal order Sordariales.</title>
        <authorList>
            <person name="Hensen N."/>
            <person name="Bonometti L."/>
            <person name="Westerberg I."/>
            <person name="Brannstrom I.O."/>
            <person name="Guillou S."/>
            <person name="Cros-Aarteil S."/>
            <person name="Calhoun S."/>
            <person name="Haridas S."/>
            <person name="Kuo A."/>
            <person name="Mondo S."/>
            <person name="Pangilinan J."/>
            <person name="Riley R."/>
            <person name="LaButti K."/>
            <person name="Andreopoulos B."/>
            <person name="Lipzen A."/>
            <person name="Chen C."/>
            <person name="Yan M."/>
            <person name="Daum C."/>
            <person name="Ng V."/>
            <person name="Clum A."/>
            <person name="Steindorff A."/>
            <person name="Ohm R.A."/>
            <person name="Martin F."/>
            <person name="Silar P."/>
            <person name="Natvig D.O."/>
            <person name="Lalanne C."/>
            <person name="Gautier V."/>
            <person name="Ament-Velasquez S.L."/>
            <person name="Kruys A."/>
            <person name="Hutchinson M.I."/>
            <person name="Powell A.J."/>
            <person name="Barry K."/>
            <person name="Miller A.N."/>
            <person name="Grigoriev I.V."/>
            <person name="Debuchy R."/>
            <person name="Gladieux P."/>
            <person name="Hiltunen Thoren M."/>
            <person name="Johannesson H."/>
        </authorList>
    </citation>
    <scope>NUCLEOTIDE SEQUENCE</scope>
    <source>
        <strain evidence="11">PSN324</strain>
    </source>
</reference>
<sequence>MAMSVDTNEAASAPAPAKDGAASTQTAAVSNDKSPGVRRAEALAAVLTRTDYICIFAGIFIVAFAYGLDGMLRYAYQPYATASFSKHSLLATVNVLRSVIAAAAQPTSARIADIFGRVELLCVSVLFYFIGTFLESESHNVETFAAGAIIYQIGYTMVLLLVEVIIADITSTRARLFFSYIPTTPFLILTWVSGNVSGSVLKVTSWRWGIRMWGIIYPVCALPLIVSLFLVGRRARKHPSMDGYVDPVRSLPWLQFLRYLFWRLDVIGIILMIAVFALILVPMTTAGGFEASWTAPHVLAPLIVGVCTIPFFVIWQLYAPHPLVPLRLLKDRGIWAALGIALMLNWAWYMQGDYLYSVLIIAFDFGVTMATRLSSFYTFFSVLTGTLLGLVVYKVRRLKVFIVAGTCLFLVAFGLLYQYRGDANSSSRAGVIGAQVVLGIAGGLFPYPAQASLQASVDHEHLAVLTGLYLATYNLGSAFGGAISGAIWTQVLPSQLASRLAGFNNATLATSAYSDPFEFAGLYPVGTPERQGLIDSYKYAQRLLTITGLCLCVPLIVFALLLRNQKLNDKQTLVDDGQPDSNGNLEKTDERVQAEATMIKGGKSGLGGITDVLQMFSG</sequence>
<dbReference type="GO" id="GO:0005768">
    <property type="term" value="C:endosome"/>
    <property type="evidence" value="ECO:0007669"/>
    <property type="project" value="TreeGrafter"/>
</dbReference>
<dbReference type="InterPro" id="IPR020846">
    <property type="entry name" value="MFS_dom"/>
</dbReference>
<dbReference type="Gene3D" id="1.20.1250.20">
    <property type="entry name" value="MFS general substrate transporter like domains"/>
    <property type="match status" value="2"/>
</dbReference>
<evidence type="ECO:0000256" key="1">
    <source>
        <dbReference type="ARBA" id="ARBA00004127"/>
    </source>
</evidence>
<feature type="transmembrane region" description="Helical" evidence="9">
    <location>
        <begin position="174"/>
        <end position="192"/>
    </location>
</feature>
<name>A0AAV9I0Q9_9PEZI</name>
<dbReference type="Proteomes" id="UP001321749">
    <property type="component" value="Unassembled WGS sequence"/>
</dbReference>
<proteinExistence type="inferred from homology"/>
<keyword evidence="4 9" id="KW-0812">Transmembrane</keyword>
<comment type="subcellular location">
    <subcellularLocation>
        <location evidence="1">Endomembrane system</location>
        <topology evidence="1">Multi-pass membrane protein</topology>
    </subcellularLocation>
</comment>
<keyword evidence="6" id="KW-0406">Ion transport</keyword>
<dbReference type="GO" id="GO:0005774">
    <property type="term" value="C:vacuolar membrane"/>
    <property type="evidence" value="ECO:0007669"/>
    <property type="project" value="TreeGrafter"/>
</dbReference>
<evidence type="ECO:0000256" key="2">
    <source>
        <dbReference type="ARBA" id="ARBA00008335"/>
    </source>
</evidence>
<gene>
    <name evidence="11" type="ORF">QBC42DRAFT_261702</name>
</gene>
<evidence type="ECO:0000256" key="5">
    <source>
        <dbReference type="ARBA" id="ARBA00022989"/>
    </source>
</evidence>
<feature type="transmembrane region" description="Helical" evidence="9">
    <location>
        <begin position="431"/>
        <end position="449"/>
    </location>
</feature>
<evidence type="ECO:0000313" key="12">
    <source>
        <dbReference type="Proteomes" id="UP001321749"/>
    </source>
</evidence>
<dbReference type="GO" id="GO:0005886">
    <property type="term" value="C:plasma membrane"/>
    <property type="evidence" value="ECO:0007669"/>
    <property type="project" value="TreeGrafter"/>
</dbReference>
<feature type="compositionally biased region" description="Polar residues" evidence="8">
    <location>
        <begin position="24"/>
        <end position="33"/>
    </location>
</feature>
<reference evidence="11" key="2">
    <citation type="submission" date="2023-06" db="EMBL/GenBank/DDBJ databases">
        <authorList>
            <consortium name="Lawrence Berkeley National Laboratory"/>
            <person name="Mondo S.J."/>
            <person name="Hensen N."/>
            <person name="Bonometti L."/>
            <person name="Westerberg I."/>
            <person name="Brannstrom I.O."/>
            <person name="Guillou S."/>
            <person name="Cros-Aarteil S."/>
            <person name="Calhoun S."/>
            <person name="Haridas S."/>
            <person name="Kuo A."/>
            <person name="Pangilinan J."/>
            <person name="Riley R."/>
            <person name="Labutti K."/>
            <person name="Andreopoulos B."/>
            <person name="Lipzen A."/>
            <person name="Chen C."/>
            <person name="Yanf M."/>
            <person name="Daum C."/>
            <person name="Ng V."/>
            <person name="Clum A."/>
            <person name="Steindorff A."/>
            <person name="Ohm R."/>
            <person name="Martin F."/>
            <person name="Silar P."/>
            <person name="Natvig D."/>
            <person name="Lalanne C."/>
            <person name="Gautier V."/>
            <person name="Ament-Velasquez S.L."/>
            <person name="Kruys A."/>
            <person name="Hutchinson M.I."/>
            <person name="Powell A.J."/>
            <person name="Barry K."/>
            <person name="Miller A.N."/>
            <person name="Grigoriev I.V."/>
            <person name="Debuchy R."/>
            <person name="Gladieux P."/>
            <person name="Thoren M.H."/>
            <person name="Johannesson H."/>
        </authorList>
    </citation>
    <scope>NUCLEOTIDE SEQUENCE</scope>
    <source>
        <strain evidence="11">PSN324</strain>
    </source>
</reference>
<keyword evidence="7 9" id="KW-0472">Membrane</keyword>
<feature type="transmembrane region" description="Helical" evidence="9">
    <location>
        <begin position="400"/>
        <end position="419"/>
    </location>
</feature>
<dbReference type="AlphaFoldDB" id="A0AAV9I0Q9"/>
<dbReference type="SUPFAM" id="SSF103473">
    <property type="entry name" value="MFS general substrate transporter"/>
    <property type="match status" value="1"/>
</dbReference>
<feature type="transmembrane region" description="Helical" evidence="9">
    <location>
        <begin position="332"/>
        <end position="349"/>
    </location>
</feature>
<keyword evidence="5 9" id="KW-1133">Transmembrane helix</keyword>
<evidence type="ECO:0000256" key="4">
    <source>
        <dbReference type="ARBA" id="ARBA00022692"/>
    </source>
</evidence>
<evidence type="ECO:0000256" key="9">
    <source>
        <dbReference type="SAM" id="Phobius"/>
    </source>
</evidence>
<dbReference type="PROSITE" id="PS50850">
    <property type="entry name" value="MFS"/>
    <property type="match status" value="1"/>
</dbReference>
<comment type="similarity">
    <text evidence="2">Belongs to the major facilitator superfamily.</text>
</comment>
<dbReference type="InterPro" id="IPR036259">
    <property type="entry name" value="MFS_trans_sf"/>
</dbReference>
<dbReference type="GO" id="GO:0015343">
    <property type="term" value="F:siderophore-iron transmembrane transporter activity"/>
    <property type="evidence" value="ECO:0007669"/>
    <property type="project" value="TreeGrafter"/>
</dbReference>
<feature type="compositionally biased region" description="Low complexity" evidence="8">
    <location>
        <begin position="10"/>
        <end position="23"/>
    </location>
</feature>
<dbReference type="FunFam" id="1.20.1250.20:FF:000197">
    <property type="entry name" value="Siderophore iron transporter 1"/>
    <property type="match status" value="1"/>
</dbReference>
<keyword evidence="3" id="KW-0813">Transport</keyword>
<protein>
    <submittedName>
        <fullName evidence="11">Siderophore iron transporter 1</fullName>
    </submittedName>
</protein>
<feature type="transmembrane region" description="Helical" evidence="9">
    <location>
        <begin position="114"/>
        <end position="131"/>
    </location>
</feature>
<evidence type="ECO:0000256" key="7">
    <source>
        <dbReference type="ARBA" id="ARBA00023136"/>
    </source>
</evidence>
<organism evidence="11 12">
    <name type="scientific">Cladorrhinum samala</name>
    <dbReference type="NCBI Taxonomy" id="585594"/>
    <lineage>
        <taxon>Eukaryota</taxon>
        <taxon>Fungi</taxon>
        <taxon>Dikarya</taxon>
        <taxon>Ascomycota</taxon>
        <taxon>Pezizomycotina</taxon>
        <taxon>Sordariomycetes</taxon>
        <taxon>Sordariomycetidae</taxon>
        <taxon>Sordariales</taxon>
        <taxon>Podosporaceae</taxon>
        <taxon>Cladorrhinum</taxon>
    </lineage>
</organism>
<feature type="transmembrane region" description="Helical" evidence="9">
    <location>
        <begin position="50"/>
        <end position="68"/>
    </location>
</feature>
<feature type="transmembrane region" description="Helical" evidence="9">
    <location>
        <begin position="212"/>
        <end position="231"/>
    </location>
</feature>
<feature type="transmembrane region" description="Helical" evidence="9">
    <location>
        <begin position="143"/>
        <end position="162"/>
    </location>
</feature>
<keyword evidence="12" id="KW-1185">Reference proteome</keyword>
<accession>A0AAV9I0Q9</accession>
<evidence type="ECO:0000256" key="8">
    <source>
        <dbReference type="SAM" id="MobiDB-lite"/>
    </source>
</evidence>
<feature type="transmembrane region" description="Helical" evidence="9">
    <location>
        <begin position="461"/>
        <end position="488"/>
    </location>
</feature>
<feature type="transmembrane region" description="Helical" evidence="9">
    <location>
        <begin position="259"/>
        <end position="279"/>
    </location>
</feature>
<feature type="transmembrane region" description="Helical" evidence="9">
    <location>
        <begin position="299"/>
        <end position="320"/>
    </location>
</feature>
<evidence type="ECO:0000256" key="3">
    <source>
        <dbReference type="ARBA" id="ARBA00022448"/>
    </source>
</evidence>
<dbReference type="PANTHER" id="PTHR23501:SF92">
    <property type="entry name" value="GLUTATHIONE EXCHANGER 1-RELATED"/>
    <property type="match status" value="1"/>
</dbReference>
<dbReference type="PANTHER" id="PTHR23501">
    <property type="entry name" value="MAJOR FACILITATOR SUPERFAMILY"/>
    <property type="match status" value="1"/>
</dbReference>
<evidence type="ECO:0000313" key="11">
    <source>
        <dbReference type="EMBL" id="KAK4465403.1"/>
    </source>
</evidence>
<dbReference type="EMBL" id="MU864940">
    <property type="protein sequence ID" value="KAK4465403.1"/>
    <property type="molecule type" value="Genomic_DNA"/>
</dbReference>
<evidence type="ECO:0000259" key="10">
    <source>
        <dbReference type="PROSITE" id="PS50850"/>
    </source>
</evidence>
<feature type="transmembrane region" description="Helical" evidence="9">
    <location>
        <begin position="375"/>
        <end position="393"/>
    </location>
</feature>